<name>A0AA35YWW3_LACSI</name>
<evidence type="ECO:0000313" key="1">
    <source>
        <dbReference type="EMBL" id="CAI9281738.1"/>
    </source>
</evidence>
<evidence type="ECO:0000313" key="2">
    <source>
        <dbReference type="Proteomes" id="UP001177003"/>
    </source>
</evidence>
<proteinExistence type="predicted"/>
<keyword evidence="2" id="KW-1185">Reference proteome</keyword>
<dbReference type="AlphaFoldDB" id="A0AA35YWW3"/>
<organism evidence="1 2">
    <name type="scientific">Lactuca saligna</name>
    <name type="common">Willowleaf lettuce</name>
    <dbReference type="NCBI Taxonomy" id="75948"/>
    <lineage>
        <taxon>Eukaryota</taxon>
        <taxon>Viridiplantae</taxon>
        <taxon>Streptophyta</taxon>
        <taxon>Embryophyta</taxon>
        <taxon>Tracheophyta</taxon>
        <taxon>Spermatophyta</taxon>
        <taxon>Magnoliopsida</taxon>
        <taxon>eudicotyledons</taxon>
        <taxon>Gunneridae</taxon>
        <taxon>Pentapetalae</taxon>
        <taxon>asterids</taxon>
        <taxon>campanulids</taxon>
        <taxon>Asterales</taxon>
        <taxon>Asteraceae</taxon>
        <taxon>Cichorioideae</taxon>
        <taxon>Cichorieae</taxon>
        <taxon>Lactucinae</taxon>
        <taxon>Lactuca</taxon>
    </lineage>
</organism>
<dbReference type="Proteomes" id="UP001177003">
    <property type="component" value="Chromosome 4"/>
</dbReference>
<reference evidence="1" key="1">
    <citation type="submission" date="2023-04" db="EMBL/GenBank/DDBJ databases">
        <authorList>
            <person name="Vijverberg K."/>
            <person name="Xiong W."/>
            <person name="Schranz E."/>
        </authorList>
    </citation>
    <scope>NUCLEOTIDE SEQUENCE</scope>
</reference>
<accession>A0AA35YWW3</accession>
<dbReference type="EMBL" id="OX465080">
    <property type="protein sequence ID" value="CAI9281738.1"/>
    <property type="molecule type" value="Genomic_DNA"/>
</dbReference>
<protein>
    <submittedName>
        <fullName evidence="1">Uncharacterized protein</fullName>
    </submittedName>
</protein>
<sequence>MKPQYETWSVSKITTIKVTFPIKTDIFPNVKFKVVTNSSSQVHEFMLVDVACLNPYHWIKLYNLFLRDGQKYESVIAHLMQMLISYIKEVGKMDVEIATVLRRNPCVLPKEVPGEFHKACLFLADKHLFTTSFLEYVLDMVNKYNGNNTSDKKCFSDMILRYIHVLNVLLDFIPKVLKCRSELNSEGLLPQSMQIGGGGGIVEY</sequence>
<gene>
    <name evidence="1" type="ORF">LSALG_LOCUS21419</name>
</gene>